<dbReference type="PANTHER" id="PTHR35099:SF10">
    <property type="entry name" value="BZIP DOMAIN-CONTAINING PROTEIN"/>
    <property type="match status" value="1"/>
</dbReference>
<comment type="caution">
    <text evidence="1">The sequence shown here is derived from an EMBL/GenBank/DDBJ whole genome shotgun (WGS) entry which is preliminary data.</text>
</comment>
<dbReference type="PANTHER" id="PTHR35099">
    <property type="entry name" value="OS02G0182700 PROTEIN"/>
    <property type="match status" value="1"/>
</dbReference>
<proteinExistence type="predicted"/>
<evidence type="ECO:0000313" key="1">
    <source>
        <dbReference type="EMBL" id="PKI31555.1"/>
    </source>
</evidence>
<dbReference type="AlphaFoldDB" id="A0A2I0HIP2"/>
<gene>
    <name evidence="1" type="ORF">CRG98_048039</name>
</gene>
<name>A0A2I0HIP2_PUNGR</name>
<keyword evidence="2" id="KW-1185">Reference proteome</keyword>
<evidence type="ECO:0000313" key="2">
    <source>
        <dbReference type="Proteomes" id="UP000233551"/>
    </source>
</evidence>
<sequence length="279" mass="30910">MTTAAAAAEEEWMELAARDDHVVAELLLRLCRAAPSSSKPAAVPGWTVRQPRSGGPKKKDNDNKRRTKKTQTTKQKQKQKQNQQEEDGVEPTRASPTTPLSWSGATSTSGGGADGPEESSRPARPPYNARSKASMFTATATSTTPMTKRPKRKKTLAELKDEESLLLKERRNLRHQLATLRLTVEQERAKNEIFKQKKLDVQLQHTETIAARDMKAECEPRGILPKSRDNINVATQQNSLPDNISGMTEVERPQAMFELPDLNLPLDEHCGPQVLNGAS</sequence>
<protein>
    <submittedName>
        <fullName evidence="1">Uncharacterized protein</fullName>
    </submittedName>
</protein>
<dbReference type="OrthoDB" id="1724644at2759"/>
<dbReference type="EMBL" id="PGOL01008623">
    <property type="protein sequence ID" value="PKI31555.1"/>
    <property type="molecule type" value="Genomic_DNA"/>
</dbReference>
<reference evidence="1 2" key="1">
    <citation type="submission" date="2017-11" db="EMBL/GenBank/DDBJ databases">
        <title>De-novo sequencing of pomegranate (Punica granatum L.) genome.</title>
        <authorList>
            <person name="Akparov Z."/>
            <person name="Amiraslanov A."/>
            <person name="Hajiyeva S."/>
            <person name="Abbasov M."/>
            <person name="Kaur K."/>
            <person name="Hamwieh A."/>
            <person name="Solovyev V."/>
            <person name="Salamov A."/>
            <person name="Braich B."/>
            <person name="Kosarev P."/>
            <person name="Mahmoud A."/>
            <person name="Hajiyev E."/>
            <person name="Babayeva S."/>
            <person name="Izzatullayeva V."/>
            <person name="Mammadov A."/>
            <person name="Mammadov A."/>
            <person name="Sharifova S."/>
            <person name="Ojaghi J."/>
            <person name="Eynullazada K."/>
            <person name="Bayramov B."/>
            <person name="Abdulazimova A."/>
            <person name="Shahmuradov I."/>
        </authorList>
    </citation>
    <scope>NUCLEOTIDE SEQUENCE [LARGE SCALE GENOMIC DNA]</scope>
    <source>
        <strain evidence="2">cv. AG2017</strain>
        <tissue evidence="1">Leaf</tissue>
    </source>
</reference>
<organism evidence="1 2">
    <name type="scientific">Punica granatum</name>
    <name type="common">Pomegranate</name>
    <dbReference type="NCBI Taxonomy" id="22663"/>
    <lineage>
        <taxon>Eukaryota</taxon>
        <taxon>Viridiplantae</taxon>
        <taxon>Streptophyta</taxon>
        <taxon>Embryophyta</taxon>
        <taxon>Tracheophyta</taxon>
        <taxon>Spermatophyta</taxon>
        <taxon>Magnoliopsida</taxon>
        <taxon>eudicotyledons</taxon>
        <taxon>Gunneridae</taxon>
        <taxon>Pentapetalae</taxon>
        <taxon>rosids</taxon>
        <taxon>malvids</taxon>
        <taxon>Myrtales</taxon>
        <taxon>Lythraceae</taxon>
        <taxon>Punica</taxon>
    </lineage>
</organism>
<accession>A0A2I0HIP2</accession>
<dbReference type="Proteomes" id="UP000233551">
    <property type="component" value="Unassembled WGS sequence"/>
</dbReference>
<dbReference type="GeneID" id="116201760"/>